<sequence>MQIPLHHVAPPRVVSIEDHLLATAVPTTRAHATQRRALRDPAALVELLRVALAQGASDLHLAADQTPMVRVDGELVPLALDGSAELTSGDIASLVRPCVDDAGWADFEAHHERDFALDIPDLARFRVNLHLERGRVGAVLRAIPHEVPRLERLAGPAALGDVTRMQRGLVLVTGPTGSGKSTTLAAIVDEINRSRAVRVVTIEDPIEFVHRHGRAVISQREVGVDTEGFATALRHALRQDPDVILVGELRDVETIRAAITAAETGHLVLATLHTRGAAEAIDRLIDVFPAEQQAQARTQLAATLQMVISQTLLPRTEGAGRQLIAEVLTGTPAVRSLIREAKTHQLPTMMLAGREHGMTTFDQALAEQVARGTISYRRAYDAAHDGAELARMTGRGG</sequence>
<gene>
    <name evidence="3" type="ORF">DTO57_09600</name>
</gene>
<dbReference type="PROSITE" id="PS00662">
    <property type="entry name" value="T2SP_E"/>
    <property type="match status" value="1"/>
</dbReference>
<protein>
    <submittedName>
        <fullName evidence="3">Type IV pilus twitching motility protein PilT</fullName>
    </submittedName>
</protein>
<dbReference type="GO" id="GO:0005524">
    <property type="term" value="F:ATP binding"/>
    <property type="evidence" value="ECO:0007669"/>
    <property type="project" value="InterPro"/>
</dbReference>
<dbReference type="Proteomes" id="UP000253508">
    <property type="component" value="Unassembled WGS sequence"/>
</dbReference>
<dbReference type="SMART" id="SM00382">
    <property type="entry name" value="AAA"/>
    <property type="match status" value="1"/>
</dbReference>
<accession>A0A367XXV4</accession>
<dbReference type="Gene3D" id="3.30.450.90">
    <property type="match status" value="1"/>
</dbReference>
<reference evidence="3 4" key="1">
    <citation type="submission" date="2018-07" db="EMBL/GenBank/DDBJ databases">
        <title>Microbacterium endoborsara sp. nov., a novel actinobacterium isolated from Borszczowia aralocaspica.</title>
        <authorList>
            <person name="An D."/>
        </authorList>
    </citation>
    <scope>NUCLEOTIDE SEQUENCE [LARGE SCALE GENOMIC DNA]</scope>
    <source>
        <strain evidence="3 4">C1.15228</strain>
    </source>
</reference>
<dbReference type="SUPFAM" id="SSF52540">
    <property type="entry name" value="P-loop containing nucleoside triphosphate hydrolases"/>
    <property type="match status" value="1"/>
</dbReference>
<evidence type="ECO:0000259" key="2">
    <source>
        <dbReference type="PROSITE" id="PS00662"/>
    </source>
</evidence>
<comment type="similarity">
    <text evidence="1">Belongs to the GSP E family.</text>
</comment>
<dbReference type="GO" id="GO:0016887">
    <property type="term" value="F:ATP hydrolysis activity"/>
    <property type="evidence" value="ECO:0007669"/>
    <property type="project" value="InterPro"/>
</dbReference>
<evidence type="ECO:0000313" key="3">
    <source>
        <dbReference type="EMBL" id="RCK58414.1"/>
    </source>
</evidence>
<evidence type="ECO:0000313" key="4">
    <source>
        <dbReference type="Proteomes" id="UP000253508"/>
    </source>
</evidence>
<dbReference type="InterPro" id="IPR006321">
    <property type="entry name" value="PilT/PilU"/>
</dbReference>
<dbReference type="Gene3D" id="3.40.50.300">
    <property type="entry name" value="P-loop containing nucleotide triphosphate hydrolases"/>
    <property type="match status" value="1"/>
</dbReference>
<feature type="domain" description="Bacterial type II secretion system protein E" evidence="2">
    <location>
        <begin position="237"/>
        <end position="251"/>
    </location>
</feature>
<dbReference type="NCBIfam" id="TIGR01420">
    <property type="entry name" value="pilT_fam"/>
    <property type="match status" value="1"/>
</dbReference>
<keyword evidence="4" id="KW-1185">Reference proteome</keyword>
<comment type="caution">
    <text evidence="3">The sequence shown here is derived from an EMBL/GenBank/DDBJ whole genome shotgun (WGS) entry which is preliminary data.</text>
</comment>
<proteinExistence type="inferred from homology"/>
<dbReference type="OrthoDB" id="9805147at2"/>
<dbReference type="Pfam" id="PF00437">
    <property type="entry name" value="T2SSE"/>
    <property type="match status" value="1"/>
</dbReference>
<dbReference type="PANTHER" id="PTHR30486">
    <property type="entry name" value="TWITCHING MOTILITY PROTEIN PILT"/>
    <property type="match status" value="1"/>
</dbReference>
<dbReference type="EMBL" id="QORO01000003">
    <property type="protein sequence ID" value="RCK58414.1"/>
    <property type="molecule type" value="Genomic_DNA"/>
</dbReference>
<dbReference type="InterPro" id="IPR001482">
    <property type="entry name" value="T2SS/T4SS_dom"/>
</dbReference>
<dbReference type="CDD" id="cd01131">
    <property type="entry name" value="PilT"/>
    <property type="match status" value="1"/>
</dbReference>
<name>A0A367XXV4_9MICO</name>
<dbReference type="InterPro" id="IPR050921">
    <property type="entry name" value="T4SS_GSP_E_ATPase"/>
</dbReference>
<dbReference type="InterPro" id="IPR027417">
    <property type="entry name" value="P-loop_NTPase"/>
</dbReference>
<dbReference type="AlphaFoldDB" id="A0A367XXV4"/>
<dbReference type="InterPro" id="IPR003593">
    <property type="entry name" value="AAA+_ATPase"/>
</dbReference>
<evidence type="ECO:0000256" key="1">
    <source>
        <dbReference type="ARBA" id="ARBA00006611"/>
    </source>
</evidence>
<organism evidence="3 4">
    <name type="scientific">Microbacterium sorbitolivorans</name>
    <dbReference type="NCBI Taxonomy" id="1867410"/>
    <lineage>
        <taxon>Bacteria</taxon>
        <taxon>Bacillati</taxon>
        <taxon>Actinomycetota</taxon>
        <taxon>Actinomycetes</taxon>
        <taxon>Micrococcales</taxon>
        <taxon>Microbacteriaceae</taxon>
        <taxon>Microbacterium</taxon>
    </lineage>
</organism>